<reference evidence="18" key="1">
    <citation type="journal article" date="2021" name="PeerJ">
        <title>Extensive microbial diversity within the chicken gut microbiome revealed by metagenomics and culture.</title>
        <authorList>
            <person name="Gilroy R."/>
            <person name="Ravi A."/>
            <person name="Getino M."/>
            <person name="Pursley I."/>
            <person name="Horton D.L."/>
            <person name="Alikhan N.F."/>
            <person name="Baker D."/>
            <person name="Gharbi K."/>
            <person name="Hall N."/>
            <person name="Watson M."/>
            <person name="Adriaenssens E.M."/>
            <person name="Foster-Nyarko E."/>
            <person name="Jarju S."/>
            <person name="Secka A."/>
            <person name="Antonio M."/>
            <person name="Oren A."/>
            <person name="Chaudhuri R.R."/>
            <person name="La Ragione R."/>
            <person name="Hildebrand F."/>
            <person name="Pallen M.J."/>
        </authorList>
    </citation>
    <scope>NUCLEOTIDE SEQUENCE</scope>
    <source>
        <strain evidence="18">ChiHjej9B8-13557</strain>
    </source>
</reference>
<keyword evidence="6" id="KW-0645">Protease</keyword>
<reference evidence="18" key="2">
    <citation type="submission" date="2021-04" db="EMBL/GenBank/DDBJ databases">
        <authorList>
            <person name="Gilroy R."/>
        </authorList>
    </citation>
    <scope>NUCLEOTIDE SEQUENCE</scope>
    <source>
        <strain evidence="18">ChiHjej9B8-13557</strain>
    </source>
</reference>
<evidence type="ECO:0000256" key="3">
    <source>
        <dbReference type="ARBA" id="ARBA00007164"/>
    </source>
</evidence>
<keyword evidence="9" id="KW-0133">Cell shape</keyword>
<dbReference type="Gene3D" id="2.60.410.10">
    <property type="entry name" value="D-Ala-D-Ala carboxypeptidase, C-terminal domain"/>
    <property type="match status" value="1"/>
</dbReference>
<dbReference type="GO" id="GO:0009252">
    <property type="term" value="P:peptidoglycan biosynthetic process"/>
    <property type="evidence" value="ECO:0007669"/>
    <property type="project" value="UniProtKB-KW"/>
</dbReference>
<dbReference type="InterPro" id="IPR037167">
    <property type="entry name" value="Peptidase_S11_C_sf"/>
</dbReference>
<comment type="function">
    <text evidence="1">Removes C-terminal D-alanyl residues from sugar-peptide cell wall precursors.</text>
</comment>
<dbReference type="EMBL" id="DWXX01000085">
    <property type="protein sequence ID" value="HJB58997.1"/>
    <property type="molecule type" value="Genomic_DNA"/>
</dbReference>
<evidence type="ECO:0000256" key="7">
    <source>
        <dbReference type="ARBA" id="ARBA00022729"/>
    </source>
</evidence>
<evidence type="ECO:0000313" key="19">
    <source>
        <dbReference type="Proteomes" id="UP000824211"/>
    </source>
</evidence>
<dbReference type="InterPro" id="IPR012907">
    <property type="entry name" value="Peptidase_S11_C"/>
</dbReference>
<dbReference type="SUPFAM" id="SSF56601">
    <property type="entry name" value="beta-lactamase/transpeptidase-like"/>
    <property type="match status" value="1"/>
</dbReference>
<evidence type="ECO:0000256" key="8">
    <source>
        <dbReference type="ARBA" id="ARBA00022801"/>
    </source>
</evidence>
<feature type="signal peptide" evidence="16">
    <location>
        <begin position="1"/>
        <end position="21"/>
    </location>
</feature>
<dbReference type="GO" id="GO:0006508">
    <property type="term" value="P:proteolysis"/>
    <property type="evidence" value="ECO:0007669"/>
    <property type="project" value="UniProtKB-KW"/>
</dbReference>
<comment type="pathway">
    <text evidence="2">Cell wall biogenesis; peptidoglycan biosynthesis.</text>
</comment>
<evidence type="ECO:0000259" key="17">
    <source>
        <dbReference type="SMART" id="SM00936"/>
    </source>
</evidence>
<protein>
    <recommendedName>
        <fullName evidence="4">serine-type D-Ala-D-Ala carboxypeptidase</fullName>
        <ecNumber evidence="4">3.4.16.4</ecNumber>
    </recommendedName>
</protein>
<feature type="binding site" evidence="13">
    <location>
        <position position="245"/>
    </location>
    <ligand>
        <name>substrate</name>
    </ligand>
</feature>
<keyword evidence="15" id="KW-0472">Membrane</keyword>
<evidence type="ECO:0000256" key="2">
    <source>
        <dbReference type="ARBA" id="ARBA00004752"/>
    </source>
</evidence>
<feature type="domain" description="Peptidase S11 D-Ala-D-Ala carboxypeptidase A C-terminal" evidence="17">
    <location>
        <begin position="301"/>
        <end position="393"/>
    </location>
</feature>
<proteinExistence type="inferred from homology"/>
<keyword evidence="10" id="KW-0573">Peptidoglycan synthesis</keyword>
<dbReference type="GO" id="GO:0009002">
    <property type="term" value="F:serine-type D-Ala-D-Ala carboxypeptidase activity"/>
    <property type="evidence" value="ECO:0007669"/>
    <property type="project" value="UniProtKB-EC"/>
</dbReference>
<dbReference type="InterPro" id="IPR015956">
    <property type="entry name" value="Peniciliin-bd_prot_C_sf"/>
</dbReference>
<organism evidence="18 19">
    <name type="scientific">Candidatus Faecalibacterium faecipullorum</name>
    <dbReference type="NCBI Taxonomy" id="2838578"/>
    <lineage>
        <taxon>Bacteria</taxon>
        <taxon>Bacillati</taxon>
        <taxon>Bacillota</taxon>
        <taxon>Clostridia</taxon>
        <taxon>Eubacteriales</taxon>
        <taxon>Oscillospiraceae</taxon>
        <taxon>Faecalibacterium</taxon>
    </lineage>
</organism>
<keyword evidence="15" id="KW-0812">Transmembrane</keyword>
<comment type="catalytic activity">
    <reaction evidence="12">
        <text>Preferential cleavage: (Ac)2-L-Lys-D-Ala-|-D-Ala. Also transpeptidation of peptidyl-alanyl moieties that are N-acyl substituents of D-alanine.</text>
        <dbReference type="EC" id="3.4.16.4"/>
    </reaction>
</comment>
<evidence type="ECO:0000256" key="14">
    <source>
        <dbReference type="RuleBase" id="RU004016"/>
    </source>
</evidence>
<name>A0A9D2ME50_9FIRM</name>
<evidence type="ECO:0000256" key="15">
    <source>
        <dbReference type="SAM" id="Phobius"/>
    </source>
</evidence>
<gene>
    <name evidence="18" type="ORF">H9771_04955</name>
</gene>
<dbReference type="SUPFAM" id="SSF69189">
    <property type="entry name" value="Penicillin-binding protein associated domain"/>
    <property type="match status" value="1"/>
</dbReference>
<feature type="transmembrane region" description="Helical" evidence="15">
    <location>
        <begin position="410"/>
        <end position="429"/>
    </location>
</feature>
<dbReference type="AlphaFoldDB" id="A0A9D2ME50"/>
<evidence type="ECO:0000256" key="11">
    <source>
        <dbReference type="ARBA" id="ARBA00023316"/>
    </source>
</evidence>
<evidence type="ECO:0000256" key="12">
    <source>
        <dbReference type="ARBA" id="ARBA00034000"/>
    </source>
</evidence>
<evidence type="ECO:0000313" key="18">
    <source>
        <dbReference type="EMBL" id="HJB58997.1"/>
    </source>
</evidence>
<evidence type="ECO:0000256" key="9">
    <source>
        <dbReference type="ARBA" id="ARBA00022960"/>
    </source>
</evidence>
<evidence type="ECO:0000256" key="4">
    <source>
        <dbReference type="ARBA" id="ARBA00012448"/>
    </source>
</evidence>
<feature type="chain" id="PRO_5039731205" description="serine-type D-Ala-D-Ala carboxypeptidase" evidence="16">
    <location>
        <begin position="22"/>
        <end position="449"/>
    </location>
</feature>
<keyword evidence="7 16" id="KW-0732">Signal</keyword>
<evidence type="ECO:0000256" key="16">
    <source>
        <dbReference type="SAM" id="SignalP"/>
    </source>
</evidence>
<accession>A0A9D2ME50</accession>
<dbReference type="EC" id="3.4.16.4" evidence="4"/>
<dbReference type="InterPro" id="IPR018044">
    <property type="entry name" value="Peptidase_S11"/>
</dbReference>
<keyword evidence="5 18" id="KW-0121">Carboxypeptidase</keyword>
<evidence type="ECO:0000256" key="6">
    <source>
        <dbReference type="ARBA" id="ARBA00022670"/>
    </source>
</evidence>
<dbReference type="SMART" id="SM00936">
    <property type="entry name" value="PBP5_C"/>
    <property type="match status" value="1"/>
</dbReference>
<dbReference type="Pfam" id="PF07943">
    <property type="entry name" value="PBP5_C"/>
    <property type="match status" value="1"/>
</dbReference>
<dbReference type="Gene3D" id="3.40.710.10">
    <property type="entry name" value="DD-peptidase/beta-lactamase superfamily"/>
    <property type="match status" value="1"/>
</dbReference>
<evidence type="ECO:0000256" key="13">
    <source>
        <dbReference type="PIRSR" id="PIRSR618044-2"/>
    </source>
</evidence>
<dbReference type="Pfam" id="PF00768">
    <property type="entry name" value="Peptidase_S11"/>
    <property type="match status" value="1"/>
</dbReference>
<keyword evidence="8" id="KW-0378">Hydrolase</keyword>
<dbReference type="InterPro" id="IPR001967">
    <property type="entry name" value="Peptidase_S11_N"/>
</dbReference>
<dbReference type="InterPro" id="IPR012338">
    <property type="entry name" value="Beta-lactam/transpept-like"/>
</dbReference>
<evidence type="ECO:0000256" key="1">
    <source>
        <dbReference type="ARBA" id="ARBA00003217"/>
    </source>
</evidence>
<dbReference type="Proteomes" id="UP000824211">
    <property type="component" value="Unassembled WGS sequence"/>
</dbReference>
<dbReference type="PRINTS" id="PR00725">
    <property type="entry name" value="DADACBPTASE1"/>
</dbReference>
<dbReference type="GO" id="GO:0071555">
    <property type="term" value="P:cell wall organization"/>
    <property type="evidence" value="ECO:0007669"/>
    <property type="project" value="UniProtKB-KW"/>
</dbReference>
<evidence type="ECO:0000256" key="5">
    <source>
        <dbReference type="ARBA" id="ARBA00022645"/>
    </source>
</evidence>
<sequence>MKRLSALLLALVLAVSCFAPAAGAVFDPSPLYDVKAQSAYIVNTDTNIIVYEKDSAAQMPAGGLTKLACAALVLTNYGDELDTRTFQMPFAISDYVYGTDNADMRSGETFTLREALYAMLLRNANDAAMGMAYQLSGGDLTGWVSQMNSLTRQIGAANSTWTDACGLDGGNVTTAVDMYLILRYLMGFDAFVEIAGAVSFEMPAKEKHAKSFILTNQNMALNKASGGKFYRSAMRGGMCDVLAYKNDSGTQSYVSWASQDGETYIFCIMGVADTVDTYGYANRRPALYETTQLMDWVYSSFSVQAALDPDQALAEIPVKYSSETDTLLLYPDDQMMTILPSSSDSTVTQKFFHLPESVAAPVKQGDIVGTVELRLAGETIGVVNLIAGQDVNRNPVLYGVAQFQAFLGSLYLKVVLTLSAAALLVYGVWRLQNAIREERSRGGPRIKRH</sequence>
<comment type="similarity">
    <text evidence="3 14">Belongs to the peptidase S11 family.</text>
</comment>
<evidence type="ECO:0000256" key="10">
    <source>
        <dbReference type="ARBA" id="ARBA00022984"/>
    </source>
</evidence>
<dbReference type="GO" id="GO:0008360">
    <property type="term" value="P:regulation of cell shape"/>
    <property type="evidence" value="ECO:0007669"/>
    <property type="project" value="UniProtKB-KW"/>
</dbReference>
<dbReference type="PROSITE" id="PS51257">
    <property type="entry name" value="PROKAR_LIPOPROTEIN"/>
    <property type="match status" value="1"/>
</dbReference>
<keyword evidence="11" id="KW-0961">Cell wall biogenesis/degradation</keyword>
<comment type="caution">
    <text evidence="18">The sequence shown here is derived from an EMBL/GenBank/DDBJ whole genome shotgun (WGS) entry which is preliminary data.</text>
</comment>
<keyword evidence="15" id="KW-1133">Transmembrane helix</keyword>